<dbReference type="KEGG" id="arac:E0W69_014225"/>
<comment type="similarity">
    <text evidence="3 9">Belongs to the ATPase epsilon chain family.</text>
</comment>
<dbReference type="SUPFAM" id="SSF51344">
    <property type="entry name" value="Epsilon subunit of F1F0-ATP synthase N-terminal domain"/>
    <property type="match status" value="1"/>
</dbReference>
<evidence type="ECO:0000256" key="1">
    <source>
        <dbReference type="ARBA" id="ARBA00003543"/>
    </source>
</evidence>
<sequence>MILEILTPETKIFSGEVYGVQLPGVDGLFEVLDQHAPLVSALGKGAIKVLKSKDSKDKAATYSITGGFVEVLNNKVSVLAEGADASI</sequence>
<dbReference type="GO" id="GO:0045259">
    <property type="term" value="C:proton-transporting ATP synthase complex"/>
    <property type="evidence" value="ECO:0007669"/>
    <property type="project" value="UniProtKB-KW"/>
</dbReference>
<proteinExistence type="inferred from homology"/>
<evidence type="ECO:0000256" key="2">
    <source>
        <dbReference type="ARBA" id="ARBA00004184"/>
    </source>
</evidence>
<evidence type="ECO:0000256" key="7">
    <source>
        <dbReference type="ARBA" id="ARBA00023196"/>
    </source>
</evidence>
<evidence type="ECO:0000313" key="11">
    <source>
        <dbReference type="EMBL" id="QES89766.1"/>
    </source>
</evidence>
<protein>
    <submittedName>
        <fullName evidence="11">ATP synthase F1 subunit epsilon</fullName>
    </submittedName>
</protein>
<comment type="subcellular location">
    <subcellularLocation>
        <location evidence="2">Endomembrane system</location>
        <topology evidence="2">Peripheral membrane protein</topology>
    </subcellularLocation>
</comment>
<dbReference type="InterPro" id="IPR001469">
    <property type="entry name" value="ATP_synth_F1_dsu/esu"/>
</dbReference>
<keyword evidence="5 9" id="KW-0406">Ion transport</keyword>
<accession>A0A5P2G1T1</accession>
<evidence type="ECO:0000256" key="3">
    <source>
        <dbReference type="ARBA" id="ARBA00005712"/>
    </source>
</evidence>
<keyword evidence="6" id="KW-0472">Membrane</keyword>
<dbReference type="RefSeq" id="WP_131330715.1">
    <property type="nucleotide sequence ID" value="NZ_CP044016.1"/>
</dbReference>
<keyword evidence="8 9" id="KW-0066">ATP synthesis</keyword>
<gene>
    <name evidence="11" type="primary">atpC</name>
    <name evidence="11" type="ORF">E0W69_014225</name>
</gene>
<dbReference type="InterPro" id="IPR020546">
    <property type="entry name" value="ATP_synth_F1_dsu/esu_N"/>
</dbReference>
<dbReference type="PANTHER" id="PTHR13822:SF10">
    <property type="entry name" value="ATP SYNTHASE EPSILON CHAIN, CHLOROPLASTIC"/>
    <property type="match status" value="1"/>
</dbReference>
<evidence type="ECO:0000259" key="10">
    <source>
        <dbReference type="Pfam" id="PF02823"/>
    </source>
</evidence>
<keyword evidence="7 9" id="KW-0139">CF(1)</keyword>
<comment type="subunit">
    <text evidence="9">F-type ATPases have 2 components, CF(1) - the catalytic core - and CF(0) - the membrane proton channel. CF(1) has five subunits: alpha(3), beta(3), gamma(1), delta(1), epsilon(1). CF(0) has three main subunits: a, b and c.</text>
</comment>
<evidence type="ECO:0000313" key="12">
    <source>
        <dbReference type="Proteomes" id="UP000292424"/>
    </source>
</evidence>
<name>A0A5P2G1T1_9BACT</name>
<evidence type="ECO:0000256" key="9">
    <source>
        <dbReference type="RuleBase" id="RU003656"/>
    </source>
</evidence>
<dbReference type="CDD" id="cd12152">
    <property type="entry name" value="F1-ATPase_delta"/>
    <property type="match status" value="1"/>
</dbReference>
<dbReference type="AlphaFoldDB" id="A0A5P2G1T1"/>
<evidence type="ECO:0000256" key="8">
    <source>
        <dbReference type="ARBA" id="ARBA00023310"/>
    </source>
</evidence>
<dbReference type="InterPro" id="IPR036771">
    <property type="entry name" value="ATPsynth_dsu/esu_N"/>
</dbReference>
<dbReference type="Proteomes" id="UP000292424">
    <property type="component" value="Chromosome"/>
</dbReference>
<keyword evidence="12" id="KW-1185">Reference proteome</keyword>
<feature type="domain" description="ATP synthase F1 complex delta/epsilon subunit N-terminal" evidence="10">
    <location>
        <begin position="2"/>
        <end position="83"/>
    </location>
</feature>
<dbReference type="NCBIfam" id="TIGR01216">
    <property type="entry name" value="ATP_synt_epsi"/>
    <property type="match status" value="1"/>
</dbReference>
<dbReference type="PANTHER" id="PTHR13822">
    <property type="entry name" value="ATP SYNTHASE DELTA/EPSILON CHAIN"/>
    <property type="match status" value="1"/>
</dbReference>
<dbReference type="GO" id="GO:0012505">
    <property type="term" value="C:endomembrane system"/>
    <property type="evidence" value="ECO:0007669"/>
    <property type="project" value="UniProtKB-SubCell"/>
</dbReference>
<reference evidence="11 12" key="1">
    <citation type="submission" date="2019-09" db="EMBL/GenBank/DDBJ databases">
        <title>Complete genome sequence of Arachidicoccus sp. B3-10 isolated from apple orchard soil.</title>
        <authorList>
            <person name="Kim H.S."/>
            <person name="Han K.-I."/>
            <person name="Suh M.K."/>
            <person name="Lee K.C."/>
            <person name="Eom M.K."/>
            <person name="Kim J.-S."/>
            <person name="Kang S.W."/>
            <person name="Sin Y."/>
            <person name="Lee J.-S."/>
        </authorList>
    </citation>
    <scope>NUCLEOTIDE SEQUENCE [LARGE SCALE GENOMIC DNA]</scope>
    <source>
        <strain evidence="11 12">B3-10</strain>
    </source>
</reference>
<evidence type="ECO:0000256" key="5">
    <source>
        <dbReference type="ARBA" id="ARBA00023065"/>
    </source>
</evidence>
<evidence type="ECO:0000256" key="4">
    <source>
        <dbReference type="ARBA" id="ARBA00022448"/>
    </source>
</evidence>
<dbReference type="Pfam" id="PF02823">
    <property type="entry name" value="ATP-synt_DE_N"/>
    <property type="match status" value="1"/>
</dbReference>
<comment type="function">
    <text evidence="1">Produces ATP from ADP in the presence of a proton gradient across the membrane.</text>
</comment>
<dbReference type="Gene3D" id="2.60.15.10">
    <property type="entry name" value="F0F1 ATP synthase delta/epsilon subunit, N-terminal"/>
    <property type="match status" value="1"/>
</dbReference>
<evidence type="ECO:0000256" key="6">
    <source>
        <dbReference type="ARBA" id="ARBA00023136"/>
    </source>
</evidence>
<keyword evidence="4 9" id="KW-0813">Transport</keyword>
<organism evidence="11 12">
    <name type="scientific">Rhizosphaericola mali</name>
    <dbReference type="NCBI Taxonomy" id="2545455"/>
    <lineage>
        <taxon>Bacteria</taxon>
        <taxon>Pseudomonadati</taxon>
        <taxon>Bacteroidota</taxon>
        <taxon>Chitinophagia</taxon>
        <taxon>Chitinophagales</taxon>
        <taxon>Chitinophagaceae</taxon>
        <taxon>Rhizosphaericola</taxon>
    </lineage>
</organism>
<dbReference type="OrthoDB" id="5294255at2"/>
<dbReference type="EMBL" id="CP044016">
    <property type="protein sequence ID" value="QES89766.1"/>
    <property type="molecule type" value="Genomic_DNA"/>
</dbReference>
<dbReference type="GO" id="GO:0046933">
    <property type="term" value="F:proton-transporting ATP synthase activity, rotational mechanism"/>
    <property type="evidence" value="ECO:0007669"/>
    <property type="project" value="InterPro"/>
</dbReference>